<organism evidence="2 3">
    <name type="scientific">candidate division WWE3 bacterium CG_4_10_14_0_2_um_filter_41_14</name>
    <dbReference type="NCBI Taxonomy" id="1975072"/>
    <lineage>
        <taxon>Bacteria</taxon>
        <taxon>Katanobacteria</taxon>
    </lineage>
</organism>
<evidence type="ECO:0000313" key="2">
    <source>
        <dbReference type="EMBL" id="PIZ44705.1"/>
    </source>
</evidence>
<dbReference type="InterPro" id="IPR005754">
    <property type="entry name" value="Sortase"/>
</dbReference>
<evidence type="ECO:0008006" key="4">
    <source>
        <dbReference type="Google" id="ProtNLM"/>
    </source>
</evidence>
<dbReference type="GO" id="GO:0016787">
    <property type="term" value="F:hydrolase activity"/>
    <property type="evidence" value="ECO:0007669"/>
    <property type="project" value="UniProtKB-KW"/>
</dbReference>
<dbReference type="InterPro" id="IPR023365">
    <property type="entry name" value="Sortase_dom-sf"/>
</dbReference>
<evidence type="ECO:0000256" key="1">
    <source>
        <dbReference type="ARBA" id="ARBA00022801"/>
    </source>
</evidence>
<dbReference type="InterPro" id="IPR042003">
    <property type="entry name" value="Sortase_E"/>
</dbReference>
<keyword evidence="1" id="KW-0378">Hydrolase</keyword>
<dbReference type="EMBL" id="PFNL01000166">
    <property type="protein sequence ID" value="PIZ44705.1"/>
    <property type="molecule type" value="Genomic_DNA"/>
</dbReference>
<dbReference type="Gene3D" id="2.40.260.10">
    <property type="entry name" value="Sortase"/>
    <property type="match status" value="1"/>
</dbReference>
<gene>
    <name evidence="2" type="ORF">COY32_06125</name>
</gene>
<dbReference type="Proteomes" id="UP000228920">
    <property type="component" value="Unassembled WGS sequence"/>
</dbReference>
<protein>
    <recommendedName>
        <fullName evidence="4">Sortase</fullName>
    </recommendedName>
</protein>
<reference evidence="3" key="1">
    <citation type="submission" date="2017-09" db="EMBL/GenBank/DDBJ databases">
        <title>Depth-based differentiation of microbial function through sediment-hosted aquifers and enrichment of novel symbionts in the deep terrestrial subsurface.</title>
        <authorList>
            <person name="Probst A.J."/>
            <person name="Ladd B."/>
            <person name="Jarett J.K."/>
            <person name="Geller-Mcgrath D.E."/>
            <person name="Sieber C.M.K."/>
            <person name="Emerson J.B."/>
            <person name="Anantharaman K."/>
            <person name="Thomas B.C."/>
            <person name="Malmstrom R."/>
            <person name="Stieglmeier M."/>
            <person name="Klingl A."/>
            <person name="Woyke T."/>
            <person name="Ryan C.M."/>
            <person name="Banfield J.F."/>
        </authorList>
    </citation>
    <scope>NUCLEOTIDE SEQUENCE [LARGE SCALE GENOMIC DNA]</scope>
</reference>
<comment type="caution">
    <text evidence="2">The sequence shown here is derived from an EMBL/GenBank/DDBJ whole genome shotgun (WGS) entry which is preliminary data.</text>
</comment>
<dbReference type="SUPFAM" id="SSF63817">
    <property type="entry name" value="Sortase"/>
    <property type="match status" value="1"/>
</dbReference>
<evidence type="ECO:0000313" key="3">
    <source>
        <dbReference type="Proteomes" id="UP000228920"/>
    </source>
</evidence>
<accession>A0A2M7TFN0</accession>
<dbReference type="AlphaFoldDB" id="A0A2M7TFN0"/>
<dbReference type="Pfam" id="PF04203">
    <property type="entry name" value="Sortase"/>
    <property type="match status" value="1"/>
</dbReference>
<dbReference type="NCBIfam" id="TIGR01076">
    <property type="entry name" value="sortase_fam"/>
    <property type="match status" value="1"/>
</dbReference>
<name>A0A2M7TFN0_UNCKA</name>
<proteinExistence type="predicted"/>
<sequence>MMNHAKLLVLSLCLYIGVSLCSVVVTYAQKQSALQHSTNDSSQLLYKPVIYDPDQEIALSYIPPSNDSNQTLALAPSRIQTPTQSPSPEIAETLTEPDETRMIPDNNPQVLGAFTTIGPTLSQEPIDPNGSIIIPKINVNSPIVFDVSISDKQAYNTALENGVAHAIGTDKPSAAISNTYLFAHSTQFEEHIARYAAVFTKLNQLENGDLIVVYFLGKRYDYHVVQTEIVESFDVSVLTRTHDFPSITLQTCDPPGIPKNRLITTAKLIAVYDK</sequence>
<dbReference type="CDD" id="cd05830">
    <property type="entry name" value="Sortase_E"/>
    <property type="match status" value="1"/>
</dbReference>